<feature type="transmembrane region" description="Helical" evidence="1">
    <location>
        <begin position="139"/>
        <end position="159"/>
    </location>
</feature>
<evidence type="ECO:0000256" key="1">
    <source>
        <dbReference type="SAM" id="Phobius"/>
    </source>
</evidence>
<keyword evidence="3" id="KW-1185">Reference proteome</keyword>
<dbReference type="Proteomes" id="UP001491310">
    <property type="component" value="Unassembled WGS sequence"/>
</dbReference>
<evidence type="ECO:0000313" key="2">
    <source>
        <dbReference type="EMBL" id="KAK9908953.1"/>
    </source>
</evidence>
<comment type="caution">
    <text evidence="2">The sequence shown here is derived from an EMBL/GenBank/DDBJ whole genome shotgun (WGS) entry which is preliminary data.</text>
</comment>
<evidence type="ECO:0000313" key="3">
    <source>
        <dbReference type="Proteomes" id="UP001491310"/>
    </source>
</evidence>
<evidence type="ECO:0008006" key="4">
    <source>
        <dbReference type="Google" id="ProtNLM"/>
    </source>
</evidence>
<proteinExistence type="predicted"/>
<keyword evidence="1" id="KW-1133">Transmembrane helix</keyword>
<sequence length="167" mass="18846">MDASRLVFVSVKDAKPRRKIAVPIPDDFTWEHFLLQVQTKLKLTGIDSIYLVSAHGISVHRVAIADVRASGQAPGDGEGDAGQKYAKRSSSIRRSLQRFFPSFFQPGLPITNRDLKEEGRKVSDVRPARRRRRGRTCTLRHVVTLIMVLGFLAVLSLLYGRLWPRLP</sequence>
<dbReference type="EMBL" id="JALJOT010000007">
    <property type="protein sequence ID" value="KAK9908953.1"/>
    <property type="molecule type" value="Genomic_DNA"/>
</dbReference>
<accession>A0ABR2YPW6</accession>
<organism evidence="2 3">
    <name type="scientific">Coccomyxa subellipsoidea</name>
    <dbReference type="NCBI Taxonomy" id="248742"/>
    <lineage>
        <taxon>Eukaryota</taxon>
        <taxon>Viridiplantae</taxon>
        <taxon>Chlorophyta</taxon>
        <taxon>core chlorophytes</taxon>
        <taxon>Trebouxiophyceae</taxon>
        <taxon>Trebouxiophyceae incertae sedis</taxon>
        <taxon>Coccomyxaceae</taxon>
        <taxon>Coccomyxa</taxon>
    </lineage>
</organism>
<keyword evidence="1" id="KW-0472">Membrane</keyword>
<reference evidence="2 3" key="1">
    <citation type="journal article" date="2024" name="Nat. Commun.">
        <title>Phylogenomics reveals the evolutionary origins of lichenization in chlorophyte algae.</title>
        <authorList>
            <person name="Puginier C."/>
            <person name="Libourel C."/>
            <person name="Otte J."/>
            <person name="Skaloud P."/>
            <person name="Haon M."/>
            <person name="Grisel S."/>
            <person name="Petersen M."/>
            <person name="Berrin J.G."/>
            <person name="Delaux P.M."/>
            <person name="Dal Grande F."/>
            <person name="Keller J."/>
        </authorList>
    </citation>
    <scope>NUCLEOTIDE SEQUENCE [LARGE SCALE GENOMIC DNA]</scope>
    <source>
        <strain evidence="2 3">SAG 216-7</strain>
    </source>
</reference>
<gene>
    <name evidence="2" type="ORF">WJX75_005108</name>
</gene>
<name>A0ABR2YPW6_9CHLO</name>
<protein>
    <recommendedName>
        <fullName evidence="4">Ubiquitin-like domain-containing protein</fullName>
    </recommendedName>
</protein>
<keyword evidence="1" id="KW-0812">Transmembrane</keyword>